<feature type="chain" id="PRO_5016017616" description="Lipoprotein" evidence="1">
    <location>
        <begin position="20"/>
        <end position="183"/>
    </location>
</feature>
<evidence type="ECO:0000313" key="2">
    <source>
        <dbReference type="EMBL" id="PZP57325.1"/>
    </source>
</evidence>
<organism evidence="2 3">
    <name type="scientific">Micavibrio aeruginosavorus</name>
    <dbReference type="NCBI Taxonomy" id="349221"/>
    <lineage>
        <taxon>Bacteria</taxon>
        <taxon>Pseudomonadati</taxon>
        <taxon>Bdellovibrionota</taxon>
        <taxon>Bdellovibrionia</taxon>
        <taxon>Bdellovibrionales</taxon>
        <taxon>Pseudobdellovibrionaceae</taxon>
        <taxon>Micavibrio</taxon>
    </lineage>
</organism>
<sequence>MISHRFLPFLLVMTSMGLAACADATVRVKDPQLVATPDKVDAMLAQAADKASTSLQTLAAVEQKRTPSASIAPVTGAPPELMRAISVNWIGPADQIINTLANRASYKFQVLGEIPSTPVVVSIDVTNQPLIEVLRSVGLQLGARADVRVDSAAERIELMYAPTTGVGDVVNPLPMDGFRLETR</sequence>
<dbReference type="EMBL" id="QFOT01000003">
    <property type="protein sequence ID" value="PZP57325.1"/>
    <property type="molecule type" value="Genomic_DNA"/>
</dbReference>
<dbReference type="InterPro" id="IPR038140">
    <property type="entry name" value="DotD_sf"/>
</dbReference>
<dbReference type="Gene3D" id="3.55.50.60">
    <property type="entry name" value="DotD protein"/>
    <property type="match status" value="1"/>
</dbReference>
<keyword evidence="1" id="KW-0732">Signal</keyword>
<dbReference type="InterPro" id="IPR031817">
    <property type="entry name" value="DotD"/>
</dbReference>
<reference evidence="2 3" key="1">
    <citation type="submission" date="2017-08" db="EMBL/GenBank/DDBJ databases">
        <title>Infants hospitalized years apart are colonized by the same room-sourced microbial strains.</title>
        <authorList>
            <person name="Brooks B."/>
            <person name="Olm M.R."/>
            <person name="Firek B.A."/>
            <person name="Baker R."/>
            <person name="Thomas B.C."/>
            <person name="Morowitz M.J."/>
            <person name="Banfield J.F."/>
        </authorList>
    </citation>
    <scope>NUCLEOTIDE SEQUENCE [LARGE SCALE GENOMIC DNA]</scope>
    <source>
        <strain evidence="2">S2_006_000_R2_64</strain>
    </source>
</reference>
<feature type="signal peptide" evidence="1">
    <location>
        <begin position="1"/>
        <end position="19"/>
    </location>
</feature>
<comment type="caution">
    <text evidence="2">The sequence shown here is derived from an EMBL/GenBank/DDBJ whole genome shotgun (WGS) entry which is preliminary data.</text>
</comment>
<protein>
    <recommendedName>
        <fullName evidence="4">Lipoprotein</fullName>
    </recommendedName>
</protein>
<dbReference type="PROSITE" id="PS51257">
    <property type="entry name" value="PROKAR_LIPOPROTEIN"/>
    <property type="match status" value="1"/>
</dbReference>
<name>A0A2W5FMY5_9BACT</name>
<evidence type="ECO:0000256" key="1">
    <source>
        <dbReference type="SAM" id="SignalP"/>
    </source>
</evidence>
<dbReference type="AlphaFoldDB" id="A0A2W5FMY5"/>
<proteinExistence type="predicted"/>
<accession>A0A2W5FMY5</accession>
<evidence type="ECO:0000313" key="3">
    <source>
        <dbReference type="Proteomes" id="UP000249739"/>
    </source>
</evidence>
<gene>
    <name evidence="2" type="ORF">DI586_00655</name>
</gene>
<evidence type="ECO:0008006" key="4">
    <source>
        <dbReference type="Google" id="ProtNLM"/>
    </source>
</evidence>
<dbReference type="Proteomes" id="UP000249739">
    <property type="component" value="Unassembled WGS sequence"/>
</dbReference>
<dbReference type="Pfam" id="PF16816">
    <property type="entry name" value="DotD"/>
    <property type="match status" value="1"/>
</dbReference>